<dbReference type="AlphaFoldDB" id="A0AAE1GZR3"/>
<organism evidence="1 2">
    <name type="scientific">Frankliniella fusca</name>
    <dbReference type="NCBI Taxonomy" id="407009"/>
    <lineage>
        <taxon>Eukaryota</taxon>
        <taxon>Metazoa</taxon>
        <taxon>Ecdysozoa</taxon>
        <taxon>Arthropoda</taxon>
        <taxon>Hexapoda</taxon>
        <taxon>Insecta</taxon>
        <taxon>Pterygota</taxon>
        <taxon>Neoptera</taxon>
        <taxon>Paraneoptera</taxon>
        <taxon>Thysanoptera</taxon>
        <taxon>Terebrantia</taxon>
        <taxon>Thripoidea</taxon>
        <taxon>Thripidae</taxon>
        <taxon>Frankliniella</taxon>
    </lineage>
</organism>
<reference evidence="1" key="2">
    <citation type="journal article" date="2023" name="BMC Genomics">
        <title>Pest status, molecular evolution, and epigenetic factors derived from the genome assembly of Frankliniella fusca, a thysanopteran phytovirus vector.</title>
        <authorList>
            <person name="Catto M.A."/>
            <person name="Labadie P.E."/>
            <person name="Jacobson A.L."/>
            <person name="Kennedy G.G."/>
            <person name="Srinivasan R."/>
            <person name="Hunt B.G."/>
        </authorList>
    </citation>
    <scope>NUCLEOTIDE SEQUENCE</scope>
    <source>
        <strain evidence="1">PL_HMW_Pooled</strain>
    </source>
</reference>
<accession>A0AAE1GZR3</accession>
<feature type="non-terminal residue" evidence="1">
    <location>
        <position position="1"/>
    </location>
</feature>
<comment type="caution">
    <text evidence="1">The sequence shown here is derived from an EMBL/GenBank/DDBJ whole genome shotgun (WGS) entry which is preliminary data.</text>
</comment>
<evidence type="ECO:0000313" key="1">
    <source>
        <dbReference type="EMBL" id="KAK3912147.1"/>
    </source>
</evidence>
<dbReference type="GO" id="GO:0016301">
    <property type="term" value="F:kinase activity"/>
    <property type="evidence" value="ECO:0007669"/>
    <property type="project" value="UniProtKB-KW"/>
</dbReference>
<dbReference type="EMBL" id="JAHWGI010000292">
    <property type="protein sequence ID" value="KAK3912147.1"/>
    <property type="molecule type" value="Genomic_DNA"/>
</dbReference>
<protein>
    <submittedName>
        <fullName evidence="1">Mitogen-activated protein kinase kinase kinase 19</fullName>
    </submittedName>
</protein>
<keyword evidence="1" id="KW-0808">Transferase</keyword>
<gene>
    <name evidence="1" type="ORF">KUF71_021717</name>
</gene>
<keyword evidence="1" id="KW-0418">Kinase</keyword>
<reference evidence="1" key="1">
    <citation type="submission" date="2021-07" db="EMBL/GenBank/DDBJ databases">
        <authorList>
            <person name="Catto M.A."/>
            <person name="Jacobson A."/>
            <person name="Kennedy G."/>
            <person name="Labadie P."/>
            <person name="Hunt B.G."/>
            <person name="Srinivasan R."/>
        </authorList>
    </citation>
    <scope>NUCLEOTIDE SEQUENCE</scope>
    <source>
        <strain evidence="1">PL_HMW_Pooled</strain>
        <tissue evidence="1">Head</tissue>
    </source>
</reference>
<dbReference type="Proteomes" id="UP001219518">
    <property type="component" value="Unassembled WGS sequence"/>
</dbReference>
<proteinExistence type="predicted"/>
<evidence type="ECO:0000313" key="2">
    <source>
        <dbReference type="Proteomes" id="UP001219518"/>
    </source>
</evidence>
<keyword evidence="2" id="KW-1185">Reference proteome</keyword>
<name>A0AAE1GZR3_9NEOP</name>
<sequence length="86" mass="10169">PESLLATCNNNNSYPTKHFTVILNLNLRVFCNDLMILSTIEYLWAFVARSGWWVNATFRIQILTYWYLNVHLNCVHVFLSKFSRVL</sequence>